<accession>A0A1L4BLW1</accession>
<keyword evidence="1" id="KW-0614">Plasmid</keyword>
<name>A0A1L4BLW1_SALTI</name>
<evidence type="ECO:0000313" key="1">
    <source>
        <dbReference type="EMBL" id="API82909.1"/>
    </source>
</evidence>
<dbReference type="AlphaFoldDB" id="A0A1L4BLW1"/>
<geneLocation type="plasmid" evidence="1">
    <name>pTy031_01</name>
</geneLocation>
<dbReference type="EMBL" id="KX833210">
    <property type="protein sequence ID" value="API82909.1"/>
    <property type="molecule type" value="Genomic_DNA"/>
</dbReference>
<reference evidence="1" key="1">
    <citation type="submission" date="2016-09" db="EMBL/GenBank/DDBJ databases">
        <title>Whole genome sequence analysis of Salmonella Typhi isolated in Thailand before and after the introduction of a national immunization program.</title>
        <authorList>
            <person name="Dyson Z.A."/>
            <person name="Thanh D.P."/>
            <person name="Bodhidatta L."/>
            <person name="Mason C.J."/>
            <person name="Rabaa M.A."/>
            <person name="Vinh P.V."/>
            <person name="Thanh T.H."/>
            <person name="Thwaites G.E."/>
            <person name="Baker S."/>
            <person name="Holt K.E."/>
        </authorList>
    </citation>
    <scope>NUCLEOTIDE SEQUENCE</scope>
    <source>
        <strain evidence="1">Salmonella Typhi Ty031 plasmid pTy031_01</strain>
        <plasmid evidence="1">pTy031_01</plasmid>
    </source>
</reference>
<protein>
    <submittedName>
        <fullName evidence="1">Uncharacterized protein</fullName>
    </submittedName>
</protein>
<proteinExistence type="predicted"/>
<sequence>MGEQTREKEAETWADFIREFLKEGGVIYGSQEKQKREGI</sequence>
<organism evidence="1">
    <name type="scientific">Salmonella typhi</name>
    <dbReference type="NCBI Taxonomy" id="90370"/>
    <lineage>
        <taxon>Bacteria</taxon>
        <taxon>Pseudomonadati</taxon>
        <taxon>Pseudomonadota</taxon>
        <taxon>Gammaproteobacteria</taxon>
        <taxon>Enterobacterales</taxon>
        <taxon>Enterobacteriaceae</taxon>
        <taxon>Salmonella</taxon>
    </lineage>
</organism>